<proteinExistence type="predicted"/>
<feature type="chain" id="PRO_5039170393" description="YARHG domain-containing protein" evidence="1">
    <location>
        <begin position="21"/>
        <end position="414"/>
    </location>
</feature>
<accession>A0A9D1JBN1</accession>
<dbReference type="EMBL" id="DVHM01000181">
    <property type="protein sequence ID" value="HIR71690.1"/>
    <property type="molecule type" value="Genomic_DNA"/>
</dbReference>
<gene>
    <name evidence="2" type="ORF">IAA55_10495</name>
</gene>
<name>A0A9D1JBN1_9FIRM</name>
<dbReference type="Pfam" id="PF19546">
    <property type="entry name" value="DUF6070"/>
    <property type="match status" value="1"/>
</dbReference>
<feature type="signal peptide" evidence="1">
    <location>
        <begin position="1"/>
        <end position="20"/>
    </location>
</feature>
<evidence type="ECO:0000313" key="2">
    <source>
        <dbReference type="EMBL" id="HIR71690.1"/>
    </source>
</evidence>
<evidence type="ECO:0000313" key="3">
    <source>
        <dbReference type="Proteomes" id="UP000823912"/>
    </source>
</evidence>
<evidence type="ECO:0000256" key="1">
    <source>
        <dbReference type="SAM" id="SignalP"/>
    </source>
</evidence>
<dbReference type="Proteomes" id="UP000823912">
    <property type="component" value="Unassembled WGS sequence"/>
</dbReference>
<reference evidence="2" key="2">
    <citation type="journal article" date="2021" name="PeerJ">
        <title>Extensive microbial diversity within the chicken gut microbiome revealed by metagenomics and culture.</title>
        <authorList>
            <person name="Gilroy R."/>
            <person name="Ravi A."/>
            <person name="Getino M."/>
            <person name="Pursley I."/>
            <person name="Horton D.L."/>
            <person name="Alikhan N.F."/>
            <person name="Baker D."/>
            <person name="Gharbi K."/>
            <person name="Hall N."/>
            <person name="Watson M."/>
            <person name="Adriaenssens E.M."/>
            <person name="Foster-Nyarko E."/>
            <person name="Jarju S."/>
            <person name="Secka A."/>
            <person name="Antonio M."/>
            <person name="Oren A."/>
            <person name="Chaudhuri R.R."/>
            <person name="La Ragione R."/>
            <person name="Hildebrand F."/>
            <person name="Pallen M.J."/>
        </authorList>
    </citation>
    <scope>NUCLEOTIDE SEQUENCE</scope>
    <source>
        <strain evidence="2">ChiSjej5B23-6657</strain>
    </source>
</reference>
<sequence length="414" mass="47167">MQAISVLLLAVFLWNTALRAQRETTDWQSTAAEEADWKQIGLDILRQAAEENRLSDPETVRSLVERFGACGHAAVDSENQVDMVCREQVEAFCEQVSKEETGEVTIVEVTGQGAFAVYALKTADGVVSVDRSYYRYSGGTVEKTAESTYVADYWNYTQDGYLIFSGIMYTEELYLLTLSETEECKAFRVQPLEETCRELNRQYIRPIGYKKNNLFNTDWSEENFGELDFCDVFDVFYQRAMGQPSPYVADDNLSVGAVYEIPAEEFEHVIQTFLKVDSASIREKTDWCADGYYVYRPRGFYEVGIPDSIYPEVTAYRYNVDGTLTLTVHAVYPYGGTSRAVIHEVVVRLMENGGVQYVSNHILSAEEEDFIWYVPRLSEEEWEEIYGLAVAESPCRSYTKRKVCLQGGEGHELL</sequence>
<reference evidence="2" key="1">
    <citation type="submission" date="2020-10" db="EMBL/GenBank/DDBJ databases">
        <authorList>
            <person name="Gilroy R."/>
        </authorList>
    </citation>
    <scope>NUCLEOTIDE SEQUENCE</scope>
    <source>
        <strain evidence="2">ChiSjej5B23-6657</strain>
    </source>
</reference>
<protein>
    <recommendedName>
        <fullName evidence="4">YARHG domain-containing protein</fullName>
    </recommendedName>
</protein>
<comment type="caution">
    <text evidence="2">The sequence shown here is derived from an EMBL/GenBank/DDBJ whole genome shotgun (WGS) entry which is preliminary data.</text>
</comment>
<evidence type="ECO:0008006" key="4">
    <source>
        <dbReference type="Google" id="ProtNLM"/>
    </source>
</evidence>
<keyword evidence="1" id="KW-0732">Signal</keyword>
<dbReference type="InterPro" id="IPR045714">
    <property type="entry name" value="DUF6070"/>
</dbReference>
<organism evidence="2 3">
    <name type="scientific">Candidatus Pullilachnospira gallistercoris</name>
    <dbReference type="NCBI Taxonomy" id="2840911"/>
    <lineage>
        <taxon>Bacteria</taxon>
        <taxon>Bacillati</taxon>
        <taxon>Bacillota</taxon>
        <taxon>Clostridia</taxon>
        <taxon>Lachnospirales</taxon>
        <taxon>Lachnospiraceae</taxon>
        <taxon>Lachnospiraceae incertae sedis</taxon>
        <taxon>Candidatus Pullilachnospira</taxon>
    </lineage>
</organism>
<dbReference type="AlphaFoldDB" id="A0A9D1JBN1"/>